<dbReference type="PROSITE" id="PS51194">
    <property type="entry name" value="HELICASE_CTER"/>
    <property type="match status" value="1"/>
</dbReference>
<dbReference type="Gene3D" id="3.40.50.300">
    <property type="entry name" value="P-loop containing nucleotide triphosphate hydrolases"/>
    <property type="match status" value="2"/>
</dbReference>
<proteinExistence type="predicted"/>
<dbReference type="GO" id="GO:0140097">
    <property type="term" value="F:catalytic activity, acting on DNA"/>
    <property type="evidence" value="ECO:0007669"/>
    <property type="project" value="UniProtKB-ARBA"/>
</dbReference>
<keyword evidence="1" id="KW-0547">Nucleotide-binding</keyword>
<dbReference type="GO" id="GO:0005524">
    <property type="term" value="F:ATP binding"/>
    <property type="evidence" value="ECO:0007669"/>
    <property type="project" value="UniProtKB-KW"/>
</dbReference>
<dbReference type="InterPro" id="IPR052511">
    <property type="entry name" value="ATP-dep_Helicase"/>
</dbReference>
<evidence type="ECO:0000256" key="2">
    <source>
        <dbReference type="ARBA" id="ARBA00022840"/>
    </source>
</evidence>
<keyword evidence="5" id="KW-0347">Helicase</keyword>
<dbReference type="GO" id="GO:0016887">
    <property type="term" value="F:ATP hydrolysis activity"/>
    <property type="evidence" value="ECO:0007669"/>
    <property type="project" value="TreeGrafter"/>
</dbReference>
<gene>
    <name evidence="5" type="ORF">MMAB1_0854</name>
</gene>
<dbReference type="RefSeq" id="WP_014866562.1">
    <property type="nucleotide sequence ID" value="NZ_DAIMMY010000003.1"/>
</dbReference>
<dbReference type="EMBL" id="LT158599">
    <property type="protein sequence ID" value="CVK32068.1"/>
    <property type="molecule type" value="Genomic_DNA"/>
</dbReference>
<dbReference type="PANTHER" id="PTHR47962:SF5">
    <property type="entry name" value="ATP-DEPENDENT HELICASE LHR-RELATED"/>
    <property type="match status" value="1"/>
</dbReference>
<dbReference type="Pfam" id="PF00271">
    <property type="entry name" value="Helicase_C"/>
    <property type="match status" value="1"/>
</dbReference>
<accession>A0A0X3BJ21</accession>
<evidence type="ECO:0000259" key="3">
    <source>
        <dbReference type="PROSITE" id="PS51192"/>
    </source>
</evidence>
<feature type="domain" description="Helicase ATP-binding" evidence="3">
    <location>
        <begin position="15"/>
        <end position="194"/>
    </location>
</feature>
<dbReference type="PROSITE" id="PS51192">
    <property type="entry name" value="HELICASE_ATP_BIND_1"/>
    <property type="match status" value="1"/>
</dbReference>
<evidence type="ECO:0000256" key="1">
    <source>
        <dbReference type="ARBA" id="ARBA00022741"/>
    </source>
</evidence>
<name>A0A0X3BJ21_9EURY</name>
<dbReference type="EC" id="3.6.1.-" evidence="5"/>
<dbReference type="InterPro" id="IPR014001">
    <property type="entry name" value="Helicase_ATP-bd"/>
</dbReference>
<dbReference type="PANTHER" id="PTHR47962">
    <property type="entry name" value="ATP-DEPENDENT HELICASE LHR-RELATED-RELATED"/>
    <property type="match status" value="1"/>
</dbReference>
<dbReference type="GO" id="GO:0004386">
    <property type="term" value="F:helicase activity"/>
    <property type="evidence" value="ECO:0007669"/>
    <property type="project" value="UniProtKB-KW"/>
</dbReference>
<organism evidence="5 6">
    <name type="scientific">Methanoculleus bourgensis</name>
    <dbReference type="NCBI Taxonomy" id="83986"/>
    <lineage>
        <taxon>Archaea</taxon>
        <taxon>Methanobacteriati</taxon>
        <taxon>Methanobacteriota</taxon>
        <taxon>Stenosarchaea group</taxon>
        <taxon>Methanomicrobia</taxon>
        <taxon>Methanomicrobiales</taxon>
        <taxon>Methanomicrobiaceae</taxon>
        <taxon>Methanoculleus</taxon>
    </lineage>
</organism>
<dbReference type="InterPro" id="IPR001650">
    <property type="entry name" value="Helicase_C-like"/>
</dbReference>
<dbReference type="SMART" id="SM00487">
    <property type="entry name" value="DEXDc"/>
    <property type="match status" value="1"/>
</dbReference>
<dbReference type="InterPro" id="IPR011545">
    <property type="entry name" value="DEAD/DEAH_box_helicase_dom"/>
</dbReference>
<dbReference type="AlphaFoldDB" id="A0A0X3BJ21"/>
<dbReference type="SUPFAM" id="SSF52540">
    <property type="entry name" value="P-loop containing nucleoside triphosphate hydrolases"/>
    <property type="match status" value="1"/>
</dbReference>
<dbReference type="OMA" id="YHQTMST"/>
<evidence type="ECO:0000313" key="6">
    <source>
        <dbReference type="Proteomes" id="UP000069850"/>
    </source>
</evidence>
<dbReference type="GO" id="GO:0003677">
    <property type="term" value="F:DNA binding"/>
    <property type="evidence" value="ECO:0007669"/>
    <property type="project" value="TreeGrafter"/>
</dbReference>
<dbReference type="CDD" id="cd17922">
    <property type="entry name" value="DEXHc_LHR-like"/>
    <property type="match status" value="1"/>
</dbReference>
<dbReference type="InterPro" id="IPR027417">
    <property type="entry name" value="P-loop_NTPase"/>
</dbReference>
<dbReference type="Pfam" id="PF00270">
    <property type="entry name" value="DEAD"/>
    <property type="match status" value="1"/>
</dbReference>
<sequence length="707" mass="78615">MRWNKLRQIQVEAIFAVSNSTDHLIISAATASGKTEAAFLPILSAIIARREKGVQALYVGPLKALINDQFRRLEELCDAAEIPVFRWHGDVGSAQKKRFLAEPSGVLLITPESIESLFINHSSQLPSLFHSLPFIVIDEVHAFIGTERGMHLKSLLTRIAQISAITPRIIGLSATLGDLPATQRWLSPRNPERVQIILDKGGEKDISFLIKGYLFDSASEGDKNEEPALMKLSEDVIHHFYGKNSLIFINSRSNLELYTDRVNRTLKEAKLPNLFRIHHGSLSKSEREETETALKSGHPTATFCSSTLELGIDVGDVSRVGQIGAPWSVHSLCQRLGRSGRREGATSVMIMFIHEAHKKETDLVDQLYPSLLRALALFELMLDKWCEPPKTDLPHYSTIIQQILSVITERGGAGAATLYDVLVAKGAFTWVTQSEFISILRSMADADLIEQDAGGLLILGLQGERIVRRMDFYACFQTEPGIRVLWKSKQIGSIAYTFGIENLQHLILAGQRWEVLNVDLDRKEITVQPSSGGKVPYFPGSGEANTHPTIHRKMRHLLLSDNIPVYLDTPGKALLASARSTARAVEIADYDLIPVSNGTFWFPWAGSAALRTLRILGSCYGGFDIREKDIALFFEGADSNEILHFYTEILSNAPPETEIAQKYDDLITEKYDRYIPADLLAIDFAKKYLDIAVAPPRTVAPFGSEDV</sequence>
<reference evidence="5 6" key="1">
    <citation type="submission" date="2016-01" db="EMBL/GenBank/DDBJ databases">
        <authorList>
            <person name="Manzoor S."/>
        </authorList>
    </citation>
    <scope>NUCLEOTIDE SEQUENCE [LARGE SCALE GENOMIC DNA]</scope>
    <source>
        <strain evidence="5">Methanoculleus sp MAB1</strain>
    </source>
</reference>
<dbReference type="SMART" id="SM00490">
    <property type="entry name" value="HELICc"/>
    <property type="match status" value="1"/>
</dbReference>
<feature type="domain" description="Helicase C-terminal" evidence="4">
    <location>
        <begin position="224"/>
        <end position="386"/>
    </location>
</feature>
<evidence type="ECO:0000259" key="4">
    <source>
        <dbReference type="PROSITE" id="PS51194"/>
    </source>
</evidence>
<dbReference type="GeneID" id="13355285"/>
<dbReference type="GeneID" id="27136849"/>
<dbReference type="Proteomes" id="UP000069850">
    <property type="component" value="Chromosome 1"/>
</dbReference>
<protein>
    <submittedName>
        <fullName evidence="5">ATP-dependent helicase Lhr and Lhr-like helicase</fullName>
        <ecNumber evidence="5">3.6.1.-</ecNumber>
    </submittedName>
</protein>
<dbReference type="KEGG" id="mema:MMAB1_0854"/>
<keyword evidence="2" id="KW-0067">ATP-binding</keyword>
<keyword evidence="5" id="KW-0378">Hydrolase</keyword>
<evidence type="ECO:0000313" key="5">
    <source>
        <dbReference type="EMBL" id="CVK32068.1"/>
    </source>
</evidence>